<dbReference type="OrthoDB" id="361603at2"/>
<dbReference type="Gene3D" id="3.10.450.620">
    <property type="entry name" value="JHP933, nucleotidyltransferase-like core domain"/>
    <property type="match status" value="1"/>
</dbReference>
<proteinExistence type="predicted"/>
<dbReference type="KEGG" id="taz:TREAZ_3045"/>
<reference evidence="2" key="1">
    <citation type="submission" date="2009-12" db="EMBL/GenBank/DDBJ databases">
        <title>Complete sequence of Treponema azotonutricium strain ZAS-9.</title>
        <authorList>
            <person name="Tetu S.G."/>
            <person name="Matson E."/>
            <person name="Ren Q."/>
            <person name="Seshadri R."/>
            <person name="Elbourne L."/>
            <person name="Hassan K.A."/>
            <person name="Durkin A."/>
            <person name="Radune D."/>
            <person name="Mohamoud Y."/>
            <person name="Shay R."/>
            <person name="Jin S."/>
            <person name="Zhang X."/>
            <person name="Lucey K."/>
            <person name="Ballor N.R."/>
            <person name="Ottesen E."/>
            <person name="Rosenthal R."/>
            <person name="Allen A."/>
            <person name="Leadbetter J.R."/>
            <person name="Paulsen I.T."/>
        </authorList>
    </citation>
    <scope>NUCLEOTIDE SEQUENCE [LARGE SCALE GENOMIC DNA]</scope>
    <source>
        <strain evidence="2">ATCC BAA-888 / DSM 13862 / ZAS-9</strain>
    </source>
</reference>
<dbReference type="InterPro" id="IPR014942">
    <property type="entry name" value="AbiEii"/>
</dbReference>
<dbReference type="eggNOG" id="COG2253">
    <property type="taxonomic scope" value="Bacteria"/>
</dbReference>
<dbReference type="HOGENOM" id="CLU_1308737_0_0_12"/>
<evidence type="ECO:0000313" key="2">
    <source>
        <dbReference type="Proteomes" id="UP000009222"/>
    </source>
</evidence>
<dbReference type="Proteomes" id="UP000009222">
    <property type="component" value="Chromosome"/>
</dbReference>
<dbReference type="Pfam" id="PF08843">
    <property type="entry name" value="AbiEii"/>
    <property type="match status" value="1"/>
</dbReference>
<name>F5YB24_LEAAZ</name>
<dbReference type="RefSeq" id="WP_015712505.1">
    <property type="nucleotide sequence ID" value="NC_015577.1"/>
</dbReference>
<protein>
    <recommendedName>
        <fullName evidence="3">Nucleotidyl transferase AbiEii/AbiGii toxin family protein</fullName>
    </recommendedName>
</protein>
<dbReference type="STRING" id="545695.TREAZ_3045"/>
<evidence type="ECO:0008006" key="3">
    <source>
        <dbReference type="Google" id="ProtNLM"/>
    </source>
</evidence>
<accession>F5YB24</accession>
<dbReference type="AlphaFoldDB" id="F5YB24"/>
<dbReference type="InParanoid" id="F5YB24"/>
<sequence>MISQSQYYEENLYPLQDGVLNTVRNCGTRFFLTGGTALSRAYYKHRYSDDLDFFVNNDDEYDEQYKLILGRLAENGFFWDTETGFLKDKAFATLKVRWKKSDAELKLDFVNDTVPHFGNIIEMDLFDRIDSVRNMLSNKLGALFRFAAKDIADIREIALHESVNWIEIIREAREKVGGLEIPVICDILKGMPESEFEQVNWISKPSWQTFCADIDRVVYEMMSGGE</sequence>
<reference evidence="1 2" key="2">
    <citation type="journal article" date="2011" name="ISME J.">
        <title>RNA-seq reveals cooperative metabolic interactions between two termite-gut spirochete species in co-culture.</title>
        <authorList>
            <person name="Rosenthal A.Z."/>
            <person name="Matson E.G."/>
            <person name="Eldar A."/>
            <person name="Leadbetter J.R."/>
        </authorList>
    </citation>
    <scope>NUCLEOTIDE SEQUENCE [LARGE SCALE GENOMIC DNA]</scope>
    <source>
        <strain evidence="2">ATCC BAA-888 / DSM 13862 / ZAS-9</strain>
    </source>
</reference>
<dbReference type="EMBL" id="CP001841">
    <property type="protein sequence ID" value="AEF80882.1"/>
    <property type="molecule type" value="Genomic_DNA"/>
</dbReference>
<keyword evidence="2" id="KW-1185">Reference proteome</keyword>
<gene>
    <name evidence="1" type="ordered locus">TREAZ_3045</name>
</gene>
<evidence type="ECO:0000313" key="1">
    <source>
        <dbReference type="EMBL" id="AEF80882.1"/>
    </source>
</evidence>
<organism evidence="1 2">
    <name type="scientific">Leadbettera azotonutricia (strain ATCC BAA-888 / DSM 13862 / ZAS-9)</name>
    <name type="common">Treponema azotonutricium</name>
    <dbReference type="NCBI Taxonomy" id="545695"/>
    <lineage>
        <taxon>Bacteria</taxon>
        <taxon>Pseudomonadati</taxon>
        <taxon>Spirochaetota</taxon>
        <taxon>Spirochaetia</taxon>
        <taxon>Spirochaetales</taxon>
        <taxon>Breznakiellaceae</taxon>
        <taxon>Leadbettera</taxon>
    </lineage>
</organism>